<name>A0A8J6YLJ9_9PROT</name>
<evidence type="ECO:0000256" key="1">
    <source>
        <dbReference type="SAM" id="MobiDB-lite"/>
    </source>
</evidence>
<dbReference type="RefSeq" id="WP_192533504.1">
    <property type="nucleotide sequence ID" value="NZ_JACZHT010000001.1"/>
</dbReference>
<reference evidence="2" key="1">
    <citation type="submission" date="2020-10" db="EMBL/GenBank/DDBJ databases">
        <title>Genome sequence of the unusual species of purple photosynthetic bacteria, Phaeovibrio sulfidiphilus DSM 23193, type strain.</title>
        <authorList>
            <person name="Kyndt J.A."/>
            <person name="Meyer T.E."/>
        </authorList>
    </citation>
    <scope>NUCLEOTIDE SEQUENCE</scope>
    <source>
        <strain evidence="2">DSM 23193</strain>
    </source>
</reference>
<dbReference type="Proteomes" id="UP000631034">
    <property type="component" value="Unassembled WGS sequence"/>
</dbReference>
<dbReference type="AlphaFoldDB" id="A0A8J6YLJ9"/>
<dbReference type="EMBL" id="JACZHT010000001">
    <property type="protein sequence ID" value="MBE1236620.1"/>
    <property type="molecule type" value="Genomic_DNA"/>
</dbReference>
<keyword evidence="3" id="KW-1185">Reference proteome</keyword>
<comment type="caution">
    <text evidence="2">The sequence shown here is derived from an EMBL/GenBank/DDBJ whole genome shotgun (WGS) entry which is preliminary data.</text>
</comment>
<evidence type="ECO:0008006" key="4">
    <source>
        <dbReference type="Google" id="ProtNLM"/>
    </source>
</evidence>
<accession>A0A8J6YLJ9</accession>
<gene>
    <name evidence="2" type="ORF">IHV25_03005</name>
</gene>
<sequence length="194" mass="21152">MNRLLGFLLTLALLALGAFGYATWSGTPLPTATLYTDEPPALLDDDDWWRPSNDLYSAYAGLPSSRGDRNQIDVRPYPVPPAQLYDMIRGIVLTTPHLRVLRDHPDSGRLDVAIRSPILGIPEFASVQVFRESDTSSSLRMVSRSQEGAWLPGSHYSRLEIWLAELERALRAAREAPADSAPAANGAVSGPGSP</sequence>
<evidence type="ECO:0000313" key="2">
    <source>
        <dbReference type="EMBL" id="MBE1236620.1"/>
    </source>
</evidence>
<organism evidence="2 3">
    <name type="scientific">Phaeovibrio sulfidiphilus</name>
    <dbReference type="NCBI Taxonomy" id="1220600"/>
    <lineage>
        <taxon>Bacteria</taxon>
        <taxon>Pseudomonadati</taxon>
        <taxon>Pseudomonadota</taxon>
        <taxon>Alphaproteobacteria</taxon>
        <taxon>Rhodospirillales</taxon>
        <taxon>Rhodospirillaceae</taxon>
        <taxon>Phaeovibrio</taxon>
    </lineage>
</organism>
<feature type="region of interest" description="Disordered" evidence="1">
    <location>
        <begin position="174"/>
        <end position="194"/>
    </location>
</feature>
<proteinExistence type="predicted"/>
<protein>
    <recommendedName>
        <fullName evidence="4">DUF1499 domain-containing protein</fullName>
    </recommendedName>
</protein>
<evidence type="ECO:0000313" key="3">
    <source>
        <dbReference type="Proteomes" id="UP000631034"/>
    </source>
</evidence>